<name>A0A9P7VR66_9AGAR</name>
<gene>
    <name evidence="1" type="ORF">BT62DRAFT_245064</name>
</gene>
<dbReference type="GeneID" id="66102498"/>
<dbReference type="RefSeq" id="XP_043037964.1">
    <property type="nucleotide sequence ID" value="XM_043180202.1"/>
</dbReference>
<reference evidence="1" key="1">
    <citation type="submission" date="2020-11" db="EMBL/GenBank/DDBJ databases">
        <title>Adaptations for nitrogen fixation in a non-lichenized fungal sporocarp promotes dispersal by wood-feeding termites.</title>
        <authorList>
            <consortium name="DOE Joint Genome Institute"/>
            <person name="Koch R.A."/>
            <person name="Yoon G."/>
            <person name="Arayal U."/>
            <person name="Lail K."/>
            <person name="Amirebrahimi M."/>
            <person name="Labutti K."/>
            <person name="Lipzen A."/>
            <person name="Riley R."/>
            <person name="Barry K."/>
            <person name="Henrissat B."/>
            <person name="Grigoriev I.V."/>
            <person name="Herr J.R."/>
            <person name="Aime M.C."/>
        </authorList>
    </citation>
    <scope>NUCLEOTIDE SEQUENCE</scope>
    <source>
        <strain evidence="1">MCA 3950</strain>
    </source>
</reference>
<accession>A0A9P7VR66</accession>
<comment type="caution">
    <text evidence="1">The sequence shown here is derived from an EMBL/GenBank/DDBJ whole genome shotgun (WGS) entry which is preliminary data.</text>
</comment>
<keyword evidence="2" id="KW-1185">Reference proteome</keyword>
<organism evidence="1 2">
    <name type="scientific">Guyanagaster necrorhizus</name>
    <dbReference type="NCBI Taxonomy" id="856835"/>
    <lineage>
        <taxon>Eukaryota</taxon>
        <taxon>Fungi</taxon>
        <taxon>Dikarya</taxon>
        <taxon>Basidiomycota</taxon>
        <taxon>Agaricomycotina</taxon>
        <taxon>Agaricomycetes</taxon>
        <taxon>Agaricomycetidae</taxon>
        <taxon>Agaricales</taxon>
        <taxon>Marasmiineae</taxon>
        <taxon>Physalacriaceae</taxon>
        <taxon>Guyanagaster</taxon>
    </lineage>
</organism>
<sequence>MWVHIVSIQYPLPRTVDFARPFVLRFTWTTKTQPVIAPVRQKQQVSPAGTFLVPIRVTRRLHRLSLSVIHGPRITPPSLKFLSRPLHYMDHDCSILAWGNFVATNEPRPNKSHRLRTKKSPESILHFPILTSSGRAWTGIDPRNRFRREIRRLCFQEHACKRVC</sequence>
<protein>
    <submittedName>
        <fullName evidence="1">Uncharacterized protein</fullName>
    </submittedName>
</protein>
<dbReference type="EMBL" id="MU250540">
    <property type="protein sequence ID" value="KAG7444464.1"/>
    <property type="molecule type" value="Genomic_DNA"/>
</dbReference>
<proteinExistence type="predicted"/>
<dbReference type="Proteomes" id="UP000812287">
    <property type="component" value="Unassembled WGS sequence"/>
</dbReference>
<evidence type="ECO:0000313" key="1">
    <source>
        <dbReference type="EMBL" id="KAG7444464.1"/>
    </source>
</evidence>
<dbReference type="AlphaFoldDB" id="A0A9P7VR66"/>
<evidence type="ECO:0000313" key="2">
    <source>
        <dbReference type="Proteomes" id="UP000812287"/>
    </source>
</evidence>